<evidence type="ECO:0000313" key="3">
    <source>
        <dbReference type="RefSeq" id="XP_039133114.1"/>
    </source>
</evidence>
<dbReference type="RefSeq" id="XP_039133114.1">
    <property type="nucleotide sequence ID" value="XM_039277180.1"/>
</dbReference>
<evidence type="ECO:0000256" key="1">
    <source>
        <dbReference type="SAM" id="MobiDB-lite"/>
    </source>
</evidence>
<name>A0AB40C050_DIOCR</name>
<protein>
    <submittedName>
        <fullName evidence="3">Uncharacterized protein LOC120270158</fullName>
    </submittedName>
</protein>
<gene>
    <name evidence="3" type="primary">LOC120270158</name>
</gene>
<dbReference type="Proteomes" id="UP001515500">
    <property type="component" value="Chromosome 10"/>
</dbReference>
<dbReference type="GeneID" id="120270158"/>
<proteinExistence type="predicted"/>
<reference evidence="3" key="1">
    <citation type="submission" date="2025-08" db="UniProtKB">
        <authorList>
            <consortium name="RefSeq"/>
        </authorList>
    </citation>
    <scope>IDENTIFICATION</scope>
</reference>
<organism evidence="2 3">
    <name type="scientific">Dioscorea cayennensis subsp. rotundata</name>
    <name type="common">White Guinea yam</name>
    <name type="synonym">Dioscorea rotundata</name>
    <dbReference type="NCBI Taxonomy" id="55577"/>
    <lineage>
        <taxon>Eukaryota</taxon>
        <taxon>Viridiplantae</taxon>
        <taxon>Streptophyta</taxon>
        <taxon>Embryophyta</taxon>
        <taxon>Tracheophyta</taxon>
        <taxon>Spermatophyta</taxon>
        <taxon>Magnoliopsida</taxon>
        <taxon>Liliopsida</taxon>
        <taxon>Dioscoreales</taxon>
        <taxon>Dioscoreaceae</taxon>
        <taxon>Dioscorea</taxon>
    </lineage>
</organism>
<sequence length="151" mass="17585">MVTMQEERSALDDVPGLEDSSGGVSLEFTNGVLWRKPSEREAPVSMRYRLEHRGRWRSMVTVCLRRPAMSFKYISQLKPPGQNQIVKIRVTRIWDCYVPTSNRFFGIAFLATDSQVLRDSFIDIYSYLEALIGLTQIIMHIHCNLQWTHNY</sequence>
<accession>A0AB40C050</accession>
<feature type="region of interest" description="Disordered" evidence="1">
    <location>
        <begin position="1"/>
        <end position="22"/>
    </location>
</feature>
<feature type="compositionally biased region" description="Basic and acidic residues" evidence="1">
    <location>
        <begin position="1"/>
        <end position="11"/>
    </location>
</feature>
<evidence type="ECO:0000313" key="2">
    <source>
        <dbReference type="Proteomes" id="UP001515500"/>
    </source>
</evidence>
<keyword evidence="2" id="KW-1185">Reference proteome</keyword>
<dbReference type="AlphaFoldDB" id="A0AB40C050"/>